<dbReference type="CDD" id="cd07313">
    <property type="entry name" value="terB_like_2"/>
    <property type="match status" value="1"/>
</dbReference>
<accession>A0ABV7K8W8</accession>
<organism evidence="2 3">
    <name type="scientific">Aquamicrobium soli</name>
    <dbReference type="NCBI Taxonomy" id="1811518"/>
    <lineage>
        <taxon>Bacteria</taxon>
        <taxon>Pseudomonadati</taxon>
        <taxon>Pseudomonadota</taxon>
        <taxon>Alphaproteobacteria</taxon>
        <taxon>Hyphomicrobiales</taxon>
        <taxon>Phyllobacteriaceae</taxon>
        <taxon>Aquamicrobium</taxon>
    </lineage>
</organism>
<gene>
    <name evidence="2" type="ORF">ACFOHJ_11195</name>
</gene>
<feature type="domain" description="Co-chaperone DjlA N-terminal" evidence="1">
    <location>
        <begin position="28"/>
        <end position="144"/>
    </location>
</feature>
<comment type="caution">
    <text evidence="2">The sequence shown here is derived from an EMBL/GenBank/DDBJ whole genome shotgun (WGS) entry which is preliminary data.</text>
</comment>
<dbReference type="InterPro" id="IPR007791">
    <property type="entry name" value="DjlA_N"/>
</dbReference>
<dbReference type="Pfam" id="PF05099">
    <property type="entry name" value="TerB"/>
    <property type="match status" value="1"/>
</dbReference>
<dbReference type="Proteomes" id="UP001595583">
    <property type="component" value="Unassembled WGS sequence"/>
</dbReference>
<evidence type="ECO:0000313" key="3">
    <source>
        <dbReference type="Proteomes" id="UP001595583"/>
    </source>
</evidence>
<dbReference type="Gene3D" id="1.10.3680.10">
    <property type="entry name" value="TerB-like"/>
    <property type="match status" value="1"/>
</dbReference>
<name>A0ABV7K8W8_9HYPH</name>
<keyword evidence="3" id="KW-1185">Reference proteome</keyword>
<reference evidence="3" key="1">
    <citation type="journal article" date="2019" name="Int. J. Syst. Evol. Microbiol.">
        <title>The Global Catalogue of Microorganisms (GCM) 10K type strain sequencing project: providing services to taxonomists for standard genome sequencing and annotation.</title>
        <authorList>
            <consortium name="The Broad Institute Genomics Platform"/>
            <consortium name="The Broad Institute Genome Sequencing Center for Infectious Disease"/>
            <person name="Wu L."/>
            <person name="Ma J."/>
        </authorList>
    </citation>
    <scope>NUCLEOTIDE SEQUENCE [LARGE SCALE GENOMIC DNA]</scope>
    <source>
        <strain evidence="3">KCTC 52165</strain>
    </source>
</reference>
<proteinExistence type="predicted"/>
<dbReference type="RefSeq" id="WP_378220586.1">
    <property type="nucleotide sequence ID" value="NZ_JBHRTK010000012.1"/>
</dbReference>
<dbReference type="SUPFAM" id="SSF158682">
    <property type="entry name" value="TerB-like"/>
    <property type="match status" value="1"/>
</dbReference>
<protein>
    <submittedName>
        <fullName evidence="2">TerB family tellurite resistance protein</fullName>
    </submittedName>
</protein>
<dbReference type="InterPro" id="IPR029024">
    <property type="entry name" value="TerB-like"/>
</dbReference>
<evidence type="ECO:0000313" key="2">
    <source>
        <dbReference type="EMBL" id="MFC3206779.1"/>
    </source>
</evidence>
<dbReference type="EMBL" id="JBHRTK010000012">
    <property type="protein sequence ID" value="MFC3206779.1"/>
    <property type="molecule type" value="Genomic_DNA"/>
</dbReference>
<sequence>MFERVLSFLRDLPGGRGHDDAREEDPRVAASALLYHVMDADGVRQDVEWARFKAVLSKTYGVVGNELDALAKAGEAADNEAIDLYAFTSVLKRHLDADARKAFIGLMWEIVYADGELHELEDNVVWRVAELLDVERRDRIEARQKAAGGDVAGDD</sequence>
<evidence type="ECO:0000259" key="1">
    <source>
        <dbReference type="Pfam" id="PF05099"/>
    </source>
</evidence>